<dbReference type="CDD" id="cd07341">
    <property type="entry name" value="M56_BlaR1_MecR1_like"/>
    <property type="match status" value="1"/>
</dbReference>
<comment type="caution">
    <text evidence="4">The sequence shown here is derived from an EMBL/GenBank/DDBJ whole genome shotgun (WGS) entry which is preliminary data.</text>
</comment>
<feature type="transmembrane region" description="Helical" evidence="2">
    <location>
        <begin position="318"/>
        <end position="339"/>
    </location>
</feature>
<accession>A0A2W5NBC2</accession>
<proteinExistence type="predicted"/>
<feature type="region of interest" description="Disordered" evidence="1">
    <location>
        <begin position="514"/>
        <end position="535"/>
    </location>
</feature>
<keyword evidence="2" id="KW-1133">Transmembrane helix</keyword>
<dbReference type="EMBL" id="QFPJ01000006">
    <property type="protein sequence ID" value="PZQ23590.1"/>
    <property type="molecule type" value="Genomic_DNA"/>
</dbReference>
<evidence type="ECO:0000259" key="3">
    <source>
        <dbReference type="Pfam" id="PF05569"/>
    </source>
</evidence>
<evidence type="ECO:0000313" key="4">
    <source>
        <dbReference type="EMBL" id="PZQ23590.1"/>
    </source>
</evidence>
<evidence type="ECO:0000313" key="5">
    <source>
        <dbReference type="Proteomes" id="UP000248597"/>
    </source>
</evidence>
<evidence type="ECO:0000256" key="2">
    <source>
        <dbReference type="SAM" id="Phobius"/>
    </source>
</evidence>
<feature type="transmembrane region" description="Helical" evidence="2">
    <location>
        <begin position="39"/>
        <end position="61"/>
    </location>
</feature>
<reference evidence="4 5" key="1">
    <citation type="submission" date="2017-08" db="EMBL/GenBank/DDBJ databases">
        <title>Infants hospitalized years apart are colonized by the same room-sourced microbial strains.</title>
        <authorList>
            <person name="Brooks B."/>
            <person name="Olm M.R."/>
            <person name="Firek B.A."/>
            <person name="Baker R."/>
            <person name="Thomas B.C."/>
            <person name="Morowitz M.J."/>
            <person name="Banfield J.F."/>
        </authorList>
    </citation>
    <scope>NUCLEOTIDE SEQUENCE [LARGE SCALE GENOMIC DNA]</scope>
    <source>
        <strain evidence="4">S2_005_003_R2_47</strain>
    </source>
</reference>
<dbReference type="InterPro" id="IPR052173">
    <property type="entry name" value="Beta-lactam_resp_regulator"/>
</dbReference>
<dbReference type="Pfam" id="PF05569">
    <property type="entry name" value="Peptidase_M56"/>
    <property type="match status" value="1"/>
</dbReference>
<dbReference type="AlphaFoldDB" id="A0A2W5NBC2"/>
<feature type="transmembrane region" description="Helical" evidence="2">
    <location>
        <begin position="118"/>
        <end position="140"/>
    </location>
</feature>
<dbReference type="InterPro" id="IPR008756">
    <property type="entry name" value="Peptidase_M56"/>
</dbReference>
<name>A0A2W5NBC2_SPHMC</name>
<dbReference type="Proteomes" id="UP000248597">
    <property type="component" value="Unassembled WGS sequence"/>
</dbReference>
<keyword evidence="2" id="KW-0812">Transmembrane</keyword>
<dbReference type="PANTHER" id="PTHR34978:SF3">
    <property type="entry name" value="SLR0241 PROTEIN"/>
    <property type="match status" value="1"/>
</dbReference>
<feature type="transmembrane region" description="Helical" evidence="2">
    <location>
        <begin position="6"/>
        <end position="27"/>
    </location>
</feature>
<sequence>MTITTILLGLAWKSAIVAGLTLALLRLARRRSAGERSMIAHMGLAALLALPAAAALLPQWAPLPADWSAALSAPAADTAARDHGVIEQTSGAATVPAAPEAAESAAAAFPAAADLAPFLYLVPLALLFAMMLLAVVRLFAMRGRADVLVDGSWLSALAEAQRRMGFKHGTALLVSDELRSPISWGVLRPTIVLSPHAVHAVDEAEAIIAHELAHVARLDWAKLLGARVACALFWFNPLVWMLARESHQLREEAADDAVLMADIDGPDYASLLVGAARHDNRSSLLAAHGVAPGKGSLKRRITRVLDASLRRGPASASWMLMSLTLLAAITAPLAAFSATGDRAAPWATRAAMNGALATMHGAPAAVAATGTVEGTAAARAQKPLSADELISMRAVGVTPDYMAEMRDHDRSISADDIIAAKATGVDPTYIRTMRGIFPGVAVDDLIGAAAMQIEPAFARDMRSHFPGVGIDDVIALKAMGVDGEYVTAMRKSGVRMKSADEAIRLRAVGSGHQARAATVTPGRVSATSNGRSATVSWGPGAVIEARSADGRVARVEIPEAPEPPEPTPPPAPLRD</sequence>
<organism evidence="4 5">
    <name type="scientific">Sphingopyxis macrogoltabida</name>
    <name type="common">Sphingomonas macrogoltabidus</name>
    <dbReference type="NCBI Taxonomy" id="33050"/>
    <lineage>
        <taxon>Bacteria</taxon>
        <taxon>Pseudomonadati</taxon>
        <taxon>Pseudomonadota</taxon>
        <taxon>Alphaproteobacteria</taxon>
        <taxon>Sphingomonadales</taxon>
        <taxon>Sphingomonadaceae</taxon>
        <taxon>Sphingopyxis</taxon>
    </lineage>
</organism>
<feature type="region of interest" description="Disordered" evidence="1">
    <location>
        <begin position="551"/>
        <end position="575"/>
    </location>
</feature>
<feature type="compositionally biased region" description="Pro residues" evidence="1">
    <location>
        <begin position="560"/>
        <end position="575"/>
    </location>
</feature>
<protein>
    <recommendedName>
        <fullName evidence="3">Peptidase M56 domain-containing protein</fullName>
    </recommendedName>
</protein>
<evidence type="ECO:0000256" key="1">
    <source>
        <dbReference type="SAM" id="MobiDB-lite"/>
    </source>
</evidence>
<dbReference type="PANTHER" id="PTHR34978">
    <property type="entry name" value="POSSIBLE SENSOR-TRANSDUCER PROTEIN BLAR"/>
    <property type="match status" value="1"/>
</dbReference>
<feature type="compositionally biased region" description="Polar residues" evidence="1">
    <location>
        <begin position="525"/>
        <end position="535"/>
    </location>
</feature>
<feature type="domain" description="Peptidase M56" evidence="3">
    <location>
        <begin position="44"/>
        <end position="302"/>
    </location>
</feature>
<gene>
    <name evidence="4" type="ORF">DI569_03870</name>
</gene>
<keyword evidence="2" id="KW-0472">Membrane</keyword>